<proteinExistence type="predicted"/>
<dbReference type="GO" id="GO:0020037">
    <property type="term" value="F:heme binding"/>
    <property type="evidence" value="ECO:0007669"/>
    <property type="project" value="InterPro"/>
</dbReference>
<gene>
    <name evidence="1" type="ORF">SIRAN9565</name>
</gene>
<dbReference type="GO" id="GO:0016705">
    <property type="term" value="F:oxidoreductase activity, acting on paired donors, with incorporation or reduction of molecular oxygen"/>
    <property type="evidence" value="ECO:0007669"/>
    <property type="project" value="InterPro"/>
</dbReference>
<evidence type="ECO:0000313" key="1">
    <source>
        <dbReference type="EMBL" id="CDR17581.1"/>
    </source>
</evidence>
<dbReference type="HOGENOM" id="CLU_2669535_0_0_11"/>
<dbReference type="GO" id="GO:0005506">
    <property type="term" value="F:iron ion binding"/>
    <property type="evidence" value="ECO:0007669"/>
    <property type="project" value="InterPro"/>
</dbReference>
<dbReference type="GO" id="GO:0004497">
    <property type="term" value="F:monooxygenase activity"/>
    <property type="evidence" value="ECO:0007669"/>
    <property type="project" value="InterPro"/>
</dbReference>
<sequence>MRATAHASCIAEHPAVQENALQLFLRVAYQALFDRFPSLILGMNERDIPWEYDVAFIRPAGLPVAWDGKPNTSVG</sequence>
<protein>
    <submittedName>
        <fullName evidence="1">Cytochrome P450</fullName>
    </submittedName>
</protein>
<dbReference type="InterPro" id="IPR036396">
    <property type="entry name" value="Cyt_P450_sf"/>
</dbReference>
<dbReference type="AlphaFoldDB" id="A0A061AAZ0"/>
<accession>A0A061AAZ0</accession>
<name>A0A061AAZ0_9ACTN</name>
<organism evidence="1">
    <name type="scientific">Streptomyces iranensis</name>
    <dbReference type="NCBI Taxonomy" id="576784"/>
    <lineage>
        <taxon>Bacteria</taxon>
        <taxon>Bacillati</taxon>
        <taxon>Actinomycetota</taxon>
        <taxon>Actinomycetes</taxon>
        <taxon>Kitasatosporales</taxon>
        <taxon>Streptomycetaceae</taxon>
        <taxon>Streptomyces</taxon>
        <taxon>Streptomyces violaceusniger group</taxon>
    </lineage>
</organism>
<dbReference type="Gene3D" id="1.10.630.10">
    <property type="entry name" value="Cytochrome P450"/>
    <property type="match status" value="1"/>
</dbReference>
<dbReference type="EMBL" id="LK022848">
    <property type="protein sequence ID" value="CDR17581.1"/>
    <property type="molecule type" value="Genomic_DNA"/>
</dbReference>
<reference evidence="1" key="1">
    <citation type="submission" date="2014-05" db="EMBL/GenBank/DDBJ databases">
        <authorList>
            <person name="Horn Fabian"/>
        </authorList>
    </citation>
    <scope>NUCLEOTIDE SEQUENCE</scope>
</reference>